<gene>
    <name evidence="11" type="primary">LOC100699713</name>
</gene>
<reference evidence="11" key="2">
    <citation type="submission" date="2025-08" db="UniProtKB">
        <authorList>
            <consortium name="Ensembl"/>
        </authorList>
    </citation>
    <scope>IDENTIFICATION</scope>
</reference>
<dbReference type="Pfam" id="PF00048">
    <property type="entry name" value="IL8"/>
    <property type="match status" value="1"/>
</dbReference>
<dbReference type="Proteomes" id="UP000005207">
    <property type="component" value="Linkage group LG18"/>
</dbReference>
<evidence type="ECO:0000256" key="5">
    <source>
        <dbReference type="ARBA" id="ARBA00022729"/>
    </source>
</evidence>
<comment type="subcellular location">
    <subcellularLocation>
        <location evidence="1">Secreted</location>
    </subcellularLocation>
</comment>
<evidence type="ECO:0000256" key="3">
    <source>
        <dbReference type="ARBA" id="ARBA00022514"/>
    </source>
</evidence>
<dbReference type="GO" id="GO:0006955">
    <property type="term" value="P:immune response"/>
    <property type="evidence" value="ECO:0007669"/>
    <property type="project" value="InterPro"/>
</dbReference>
<name>A0A669BG74_ORENI</name>
<feature type="region of interest" description="Disordered" evidence="8">
    <location>
        <begin position="97"/>
        <end position="131"/>
    </location>
</feature>
<evidence type="ECO:0000256" key="9">
    <source>
        <dbReference type="SAM" id="SignalP"/>
    </source>
</evidence>
<dbReference type="GO" id="GO:0005615">
    <property type="term" value="C:extracellular space"/>
    <property type="evidence" value="ECO:0007669"/>
    <property type="project" value="UniProtKB-KW"/>
</dbReference>
<dbReference type="InParanoid" id="A0A669BG74"/>
<dbReference type="AlphaFoldDB" id="A0A669BG74"/>
<keyword evidence="7" id="KW-0395">Inflammatory response</keyword>
<evidence type="ECO:0000256" key="7">
    <source>
        <dbReference type="ARBA" id="ARBA00023198"/>
    </source>
</evidence>
<evidence type="ECO:0000259" key="10">
    <source>
        <dbReference type="SMART" id="SM00199"/>
    </source>
</evidence>
<dbReference type="Gene3D" id="2.40.50.40">
    <property type="match status" value="1"/>
</dbReference>
<dbReference type="OrthoDB" id="8400481at2759"/>
<dbReference type="KEGG" id="onl:100699713"/>
<evidence type="ECO:0000256" key="6">
    <source>
        <dbReference type="ARBA" id="ARBA00023157"/>
    </source>
</evidence>
<feature type="compositionally biased region" description="Polar residues" evidence="8">
    <location>
        <begin position="122"/>
        <end position="131"/>
    </location>
</feature>
<dbReference type="PANTHER" id="PTHR12015:SF108">
    <property type="entry name" value="C-C MOTIF CHEMOKINE 20"/>
    <property type="match status" value="1"/>
</dbReference>
<dbReference type="PANTHER" id="PTHR12015">
    <property type="entry name" value="SMALL INDUCIBLE CYTOKINE A"/>
    <property type="match status" value="1"/>
</dbReference>
<evidence type="ECO:0000256" key="2">
    <source>
        <dbReference type="ARBA" id="ARBA00022500"/>
    </source>
</evidence>
<evidence type="ECO:0000256" key="4">
    <source>
        <dbReference type="ARBA" id="ARBA00022525"/>
    </source>
</evidence>
<dbReference type="CDD" id="cd00272">
    <property type="entry name" value="Chemokine_CC"/>
    <property type="match status" value="1"/>
</dbReference>
<dbReference type="GeneTree" id="ENSGT01130000278316"/>
<keyword evidence="4" id="KW-0964">Secreted</keyword>
<reference evidence="12" key="1">
    <citation type="submission" date="2012-01" db="EMBL/GenBank/DDBJ databases">
        <title>The Genome Sequence of Oreochromis niloticus (Nile Tilapia).</title>
        <authorList>
            <consortium name="Broad Institute Genome Assembly Team"/>
            <consortium name="Broad Institute Sequencing Platform"/>
            <person name="Di Palma F."/>
            <person name="Johnson J."/>
            <person name="Lander E.S."/>
            <person name="Lindblad-Toh K."/>
        </authorList>
    </citation>
    <scope>NUCLEOTIDE SEQUENCE [LARGE SCALE GENOMIC DNA]</scope>
</reference>
<feature type="chain" id="PRO_5025344011" evidence="9">
    <location>
        <begin position="29"/>
        <end position="131"/>
    </location>
</feature>
<dbReference type="RefSeq" id="XP_003438249.1">
    <property type="nucleotide sequence ID" value="XM_003438201.3"/>
</dbReference>
<dbReference type="Ensembl" id="ENSONIT00000080981.1">
    <property type="protein sequence ID" value="ENSONIP00000033519.1"/>
    <property type="gene ID" value="ENSONIG00000027385.1"/>
</dbReference>
<feature type="domain" description="Chemokine interleukin-8-like" evidence="10">
    <location>
        <begin position="30"/>
        <end position="90"/>
    </location>
</feature>
<dbReference type="InterPro" id="IPR039809">
    <property type="entry name" value="Chemokine_b/g/d"/>
</dbReference>
<dbReference type="OMA" id="ECARTAC"/>
<reference evidence="11" key="3">
    <citation type="submission" date="2025-09" db="UniProtKB">
        <authorList>
            <consortium name="Ensembl"/>
        </authorList>
    </citation>
    <scope>IDENTIFICATION</scope>
</reference>
<accession>A0A669BG74</accession>
<keyword evidence="2" id="KW-0145">Chemotaxis</keyword>
<keyword evidence="12" id="KW-1185">Reference proteome</keyword>
<feature type="signal peptide" evidence="9">
    <location>
        <begin position="1"/>
        <end position="28"/>
    </location>
</feature>
<dbReference type="InterPro" id="IPR036048">
    <property type="entry name" value="Interleukin_8-like_sf"/>
</dbReference>
<sequence>MALRGTITLTALLLCFILGILSPAPAECARTACCTSYSKTQVSINRVKGYREQTGYEYCRIEAIIFYTVANRQVCADPKAHWVKKLLEQLSAKLKNMSKGGSVGGKTSVKKTGNASGRDGSGSATEAFTAY</sequence>
<protein>
    <submittedName>
        <fullName evidence="11">C-C motif chemokine 20</fullName>
    </submittedName>
</protein>
<proteinExistence type="predicted"/>
<organism evidence="11 12">
    <name type="scientific">Oreochromis niloticus</name>
    <name type="common">Nile tilapia</name>
    <name type="synonym">Tilapia nilotica</name>
    <dbReference type="NCBI Taxonomy" id="8128"/>
    <lineage>
        <taxon>Eukaryota</taxon>
        <taxon>Metazoa</taxon>
        <taxon>Chordata</taxon>
        <taxon>Craniata</taxon>
        <taxon>Vertebrata</taxon>
        <taxon>Euteleostomi</taxon>
        <taxon>Actinopterygii</taxon>
        <taxon>Neopterygii</taxon>
        <taxon>Teleostei</taxon>
        <taxon>Neoteleostei</taxon>
        <taxon>Acanthomorphata</taxon>
        <taxon>Ovalentaria</taxon>
        <taxon>Cichlomorphae</taxon>
        <taxon>Cichliformes</taxon>
        <taxon>Cichlidae</taxon>
        <taxon>African cichlids</taxon>
        <taxon>Pseudocrenilabrinae</taxon>
        <taxon>Oreochromini</taxon>
        <taxon>Oreochromis</taxon>
    </lineage>
</organism>
<dbReference type="FunFam" id="2.40.50.40:FF:000012">
    <property type="entry name" value="C-C motif chemokine"/>
    <property type="match status" value="1"/>
</dbReference>
<keyword evidence="5 9" id="KW-0732">Signal</keyword>
<dbReference type="SMART" id="SM00199">
    <property type="entry name" value="SCY"/>
    <property type="match status" value="1"/>
</dbReference>
<keyword evidence="3" id="KW-0202">Cytokine</keyword>
<evidence type="ECO:0000313" key="12">
    <source>
        <dbReference type="Proteomes" id="UP000005207"/>
    </source>
</evidence>
<keyword evidence="6" id="KW-1015">Disulfide bond</keyword>
<dbReference type="GO" id="GO:0006954">
    <property type="term" value="P:inflammatory response"/>
    <property type="evidence" value="ECO:0007669"/>
    <property type="project" value="UniProtKB-KW"/>
</dbReference>
<evidence type="ECO:0000313" key="11">
    <source>
        <dbReference type="Ensembl" id="ENSONIP00000033519.1"/>
    </source>
</evidence>
<dbReference type="GeneID" id="100699713"/>
<dbReference type="GO" id="GO:0008009">
    <property type="term" value="F:chemokine activity"/>
    <property type="evidence" value="ECO:0007669"/>
    <property type="project" value="InterPro"/>
</dbReference>
<dbReference type="SUPFAM" id="SSF54117">
    <property type="entry name" value="Interleukin 8-like chemokines"/>
    <property type="match status" value="1"/>
</dbReference>
<dbReference type="InterPro" id="IPR001811">
    <property type="entry name" value="Chemokine_IL8-like_dom"/>
</dbReference>
<evidence type="ECO:0000256" key="1">
    <source>
        <dbReference type="ARBA" id="ARBA00004613"/>
    </source>
</evidence>
<evidence type="ECO:0000256" key="8">
    <source>
        <dbReference type="SAM" id="MobiDB-lite"/>
    </source>
</evidence>